<comment type="similarity">
    <text evidence="7">Belongs to the binding-protein-dependent transport system permease family.</text>
</comment>
<evidence type="ECO:0000259" key="8">
    <source>
        <dbReference type="PROSITE" id="PS50928"/>
    </source>
</evidence>
<keyword evidence="2 7" id="KW-0813">Transport</keyword>
<dbReference type="Gene3D" id="1.10.3720.10">
    <property type="entry name" value="MetI-like"/>
    <property type="match status" value="1"/>
</dbReference>
<keyword evidence="5 7" id="KW-1133">Transmembrane helix</keyword>
<dbReference type="OrthoDB" id="9771544at2"/>
<gene>
    <name evidence="9" type="ORF">C8J48_0522</name>
</gene>
<evidence type="ECO:0000256" key="2">
    <source>
        <dbReference type="ARBA" id="ARBA00022448"/>
    </source>
</evidence>
<evidence type="ECO:0000256" key="7">
    <source>
        <dbReference type="RuleBase" id="RU363032"/>
    </source>
</evidence>
<dbReference type="GO" id="GO:0005886">
    <property type="term" value="C:plasma membrane"/>
    <property type="evidence" value="ECO:0007669"/>
    <property type="project" value="UniProtKB-SubCell"/>
</dbReference>
<dbReference type="Pfam" id="PF00528">
    <property type="entry name" value="BPD_transp_1"/>
    <property type="match status" value="1"/>
</dbReference>
<dbReference type="PROSITE" id="PS50928">
    <property type="entry name" value="ABC_TM1"/>
    <property type="match status" value="1"/>
</dbReference>
<feature type="domain" description="ABC transmembrane type-1" evidence="8">
    <location>
        <begin position="80"/>
        <end position="269"/>
    </location>
</feature>
<dbReference type="InterPro" id="IPR035906">
    <property type="entry name" value="MetI-like_sf"/>
</dbReference>
<feature type="transmembrane region" description="Helical" evidence="7">
    <location>
        <begin position="248"/>
        <end position="269"/>
    </location>
</feature>
<dbReference type="CDD" id="cd06261">
    <property type="entry name" value="TM_PBP2"/>
    <property type="match status" value="1"/>
</dbReference>
<dbReference type="InterPro" id="IPR000515">
    <property type="entry name" value="MetI-like"/>
</dbReference>
<dbReference type="SUPFAM" id="SSF161098">
    <property type="entry name" value="MetI-like"/>
    <property type="match status" value="1"/>
</dbReference>
<organism evidence="9 10">
    <name type="scientific">Desmospora activa DSM 45169</name>
    <dbReference type="NCBI Taxonomy" id="1121389"/>
    <lineage>
        <taxon>Bacteria</taxon>
        <taxon>Bacillati</taxon>
        <taxon>Bacillota</taxon>
        <taxon>Bacilli</taxon>
        <taxon>Bacillales</taxon>
        <taxon>Thermoactinomycetaceae</taxon>
        <taxon>Desmospora</taxon>
    </lineage>
</organism>
<feature type="transmembrane region" description="Helical" evidence="7">
    <location>
        <begin position="115"/>
        <end position="136"/>
    </location>
</feature>
<feature type="transmembrane region" description="Helical" evidence="7">
    <location>
        <begin position="12"/>
        <end position="36"/>
    </location>
</feature>
<dbReference type="PANTHER" id="PTHR43744">
    <property type="entry name" value="ABC TRANSPORTER PERMEASE PROTEIN MG189-RELATED-RELATED"/>
    <property type="match status" value="1"/>
</dbReference>
<feature type="transmembrane region" description="Helical" evidence="7">
    <location>
        <begin position="84"/>
        <end position="108"/>
    </location>
</feature>
<dbReference type="Proteomes" id="UP000241639">
    <property type="component" value="Unassembled WGS sequence"/>
</dbReference>
<sequence>MDDRQSKGGKRLFQIGSLLLLAVFTFLALFPFYALLLASFKPVTELLRFGLNLKLQPELLSWDNYRYLFSDAAQKYLTWYKNSVLVTALATLITLFFSSMVGYALAIYQFRGKNVILTLILVMLMVPGEILLLPLFEQTIALGLIDTYWGVILPAAVAPFVVFFFRQYALGLPRELLDAARIDGCSEFGIFFRIMAPLMAPAFGAMGILTALGAWNNFMWPLIVLRSEEMYTLPIGLYGLLTPYGNNYNILISGSVLTILPIIILFLFFQRFFISGMTLGGVKQ</sequence>
<evidence type="ECO:0000256" key="4">
    <source>
        <dbReference type="ARBA" id="ARBA00022692"/>
    </source>
</evidence>
<comment type="subcellular location">
    <subcellularLocation>
        <location evidence="1 7">Cell membrane</location>
        <topology evidence="1 7">Multi-pass membrane protein</topology>
    </subcellularLocation>
</comment>
<feature type="transmembrane region" description="Helical" evidence="7">
    <location>
        <begin position="190"/>
        <end position="215"/>
    </location>
</feature>
<evidence type="ECO:0000313" key="10">
    <source>
        <dbReference type="Proteomes" id="UP000241639"/>
    </source>
</evidence>
<evidence type="ECO:0000256" key="3">
    <source>
        <dbReference type="ARBA" id="ARBA00022475"/>
    </source>
</evidence>
<keyword evidence="10" id="KW-1185">Reference proteome</keyword>
<name>A0A2T4Z7U4_9BACL</name>
<accession>A0A2T4Z7U4</accession>
<dbReference type="GO" id="GO:0055085">
    <property type="term" value="P:transmembrane transport"/>
    <property type="evidence" value="ECO:0007669"/>
    <property type="project" value="InterPro"/>
</dbReference>
<dbReference type="EMBL" id="PZZP01000001">
    <property type="protein sequence ID" value="PTM57953.1"/>
    <property type="molecule type" value="Genomic_DNA"/>
</dbReference>
<keyword evidence="4 7" id="KW-0812">Transmembrane</keyword>
<evidence type="ECO:0000313" key="9">
    <source>
        <dbReference type="EMBL" id="PTM57953.1"/>
    </source>
</evidence>
<dbReference type="RefSeq" id="WP_107724815.1">
    <property type="nucleotide sequence ID" value="NZ_PZZP01000001.1"/>
</dbReference>
<proteinExistence type="inferred from homology"/>
<evidence type="ECO:0000256" key="1">
    <source>
        <dbReference type="ARBA" id="ARBA00004651"/>
    </source>
</evidence>
<feature type="transmembrane region" description="Helical" evidence="7">
    <location>
        <begin position="148"/>
        <end position="169"/>
    </location>
</feature>
<protein>
    <submittedName>
        <fullName evidence="9">L-arabinose ABC transporter membrane protein</fullName>
    </submittedName>
</protein>
<comment type="caution">
    <text evidence="9">The sequence shown here is derived from an EMBL/GenBank/DDBJ whole genome shotgun (WGS) entry which is preliminary data.</text>
</comment>
<keyword evidence="3" id="KW-1003">Cell membrane</keyword>
<evidence type="ECO:0000256" key="6">
    <source>
        <dbReference type="ARBA" id="ARBA00023136"/>
    </source>
</evidence>
<keyword evidence="6 7" id="KW-0472">Membrane</keyword>
<reference evidence="9 10" key="1">
    <citation type="submission" date="2018-04" db="EMBL/GenBank/DDBJ databases">
        <title>Genomic Encyclopedia of Archaeal and Bacterial Type Strains, Phase II (KMG-II): from individual species to whole genera.</title>
        <authorList>
            <person name="Goeker M."/>
        </authorList>
    </citation>
    <scope>NUCLEOTIDE SEQUENCE [LARGE SCALE GENOMIC DNA]</scope>
    <source>
        <strain evidence="9 10">DSM 45169</strain>
    </source>
</reference>
<dbReference type="PANTHER" id="PTHR43744:SF2">
    <property type="entry name" value="ARABINOOLIGOSACCHARIDES TRANSPORT SYSTEM PERMEASE PROTEIN ARAQ"/>
    <property type="match status" value="1"/>
</dbReference>
<dbReference type="AlphaFoldDB" id="A0A2T4Z7U4"/>
<evidence type="ECO:0000256" key="5">
    <source>
        <dbReference type="ARBA" id="ARBA00022989"/>
    </source>
</evidence>